<dbReference type="InterPro" id="IPR040519">
    <property type="entry name" value="LepB_N"/>
</dbReference>
<keyword evidence="4" id="KW-1185">Reference proteome</keyword>
<reference evidence="3" key="3">
    <citation type="submission" date="2021-06" db="EMBL/GenBank/DDBJ databases">
        <title>Genomic Description and Analysis of Intracellular Bacteria, Candidatus Berkiella cookevillensis and Candidatus Berkiella aquae.</title>
        <authorList>
            <person name="Kidane D.T."/>
            <person name="Mehari Y.T."/>
            <person name="Rice F.C."/>
            <person name="Arivett B.A."/>
            <person name="Farone A.L."/>
            <person name="Berk S.G."/>
            <person name="Farone M.B."/>
        </authorList>
    </citation>
    <scope>NUCLEOTIDE SEQUENCE</scope>
    <source>
        <strain evidence="3">HT99</strain>
    </source>
</reference>
<protein>
    <recommendedName>
        <fullName evidence="1">LepB N-terminal domain-containing protein</fullName>
    </recommendedName>
</protein>
<gene>
    <name evidence="3" type="ORF">HT99x_005310</name>
    <name evidence="2" type="ORF">HT99x_02757</name>
</gene>
<dbReference type="RefSeq" id="WP_075067350.1">
    <property type="nucleotide sequence ID" value="NZ_LKAJ02000001.1"/>
</dbReference>
<reference evidence="2" key="1">
    <citation type="submission" date="2015-09" db="EMBL/GenBank/DDBJ databases">
        <title>Draft Genome Sequences of Two Novel Amoeba-resistant Intranuclear Bacteria, Candidatus Berkiella cookevillensis and Candidatus Berkiella aquae.</title>
        <authorList>
            <person name="Mehari Y.T."/>
            <person name="Arivett B.A."/>
            <person name="Farone A.L."/>
            <person name="Gunderson J.H."/>
            <person name="Farone M.B."/>
        </authorList>
    </citation>
    <scope>NUCLEOTIDE SEQUENCE [LARGE SCALE GENOMIC DNA]</scope>
    <source>
        <strain evidence="2">HT99</strain>
    </source>
</reference>
<sequence length="618" mass="70786">MIRKRLKRAKKTPTPSHDIMHNLNSIKQKLSQLNIAKLAGYHYVNDDLQRVQTGKVSEQELKELESAIDKFTENAAHSRIIPIPVQLEVLVKNLANDDDEQLAFSANKLTALLNSYHHQLEEYAHRETWFTPDQNYQSVINHPQKFSPKTGGAKNTGKRTGVYTFTEGERTERILIKQGADVGETIAEYMGASLYAMTIPLHSARCILVRDEKTQPNTIDDVYVGSVYQQANKIQDAYQAAGYSSRGMFAGVKARLKNWVNSDDSLIRKILNLNDETGHSLEAIAANVLWHGDHDFHTGNAIFVENNDNKKFVKIDHGFSFFNFDKKTIDIFNPFAGKVVNFSPKRFVKGGKLIEFYPTNHFWDYAVENKSFYFNAHFIKACEDIANYDAKAIRDNIEQSLNKVEAAYGPHAFEALKQFALRIGMKETELKDSITKKNPELLRFKIEDHMTYQLVQRQASIAKLADQCKKQTAKLNKKNYQYSKQLNKIIIRRLDHISKYSDSLTMAEKKAMLKEIELLKLVQQANDLGILMPSNNGELSISHDFYFHNNGVRQLVKPNDFKEEVNKIVGIRASKNKDEYRAFNQENKIPVREDALTILHKMPRTAIDSPLQRKSSRP</sequence>
<dbReference type="Proteomes" id="UP000051497">
    <property type="component" value="Unassembled WGS sequence"/>
</dbReference>
<evidence type="ECO:0000313" key="4">
    <source>
        <dbReference type="Proteomes" id="UP000051497"/>
    </source>
</evidence>
<feature type="domain" description="LepB N-terminal" evidence="1">
    <location>
        <begin position="280"/>
        <end position="456"/>
    </location>
</feature>
<proteinExistence type="predicted"/>
<evidence type="ECO:0000259" key="1">
    <source>
        <dbReference type="Pfam" id="PF18640"/>
    </source>
</evidence>
<dbReference type="EMBL" id="LKAJ01000015">
    <property type="protein sequence ID" value="KRG19777.1"/>
    <property type="molecule type" value="Genomic_DNA"/>
</dbReference>
<dbReference type="AlphaFoldDB" id="A0A0Q9YT63"/>
<reference evidence="3" key="2">
    <citation type="journal article" date="2016" name="Genome Announc.">
        <title>Draft Genome Sequences of Two Novel Amoeba-Resistant Intranuclear Bacteria, 'Candidatus Berkiella cookevillensis' and 'Candidatus Berkiella aquae'.</title>
        <authorList>
            <person name="Mehari Y.T."/>
            <person name="Arivett B.A."/>
            <person name="Farone A.L."/>
            <person name="Gunderson J.H."/>
            <person name="Farone M.B."/>
        </authorList>
    </citation>
    <scope>NUCLEOTIDE SEQUENCE</scope>
    <source>
        <strain evidence="3">HT99</strain>
    </source>
</reference>
<dbReference type="Pfam" id="PF18640">
    <property type="entry name" value="LepB_N"/>
    <property type="match status" value="1"/>
</dbReference>
<name>A0A0Q9YT63_9GAMM</name>
<dbReference type="OrthoDB" id="9342632at2"/>
<dbReference type="EMBL" id="LKAJ02000001">
    <property type="protein sequence ID" value="MCS5710838.1"/>
    <property type="molecule type" value="Genomic_DNA"/>
</dbReference>
<comment type="caution">
    <text evidence="2">The sequence shown here is derived from an EMBL/GenBank/DDBJ whole genome shotgun (WGS) entry which is preliminary data.</text>
</comment>
<organism evidence="2">
    <name type="scientific">Candidatus Berkiella aquae</name>
    <dbReference type="NCBI Taxonomy" id="295108"/>
    <lineage>
        <taxon>Bacteria</taxon>
        <taxon>Pseudomonadati</taxon>
        <taxon>Pseudomonadota</taxon>
        <taxon>Gammaproteobacteria</taxon>
        <taxon>Candidatus Berkiellales</taxon>
        <taxon>Candidatus Berkiellaceae</taxon>
        <taxon>Candidatus Berkiella</taxon>
    </lineage>
</organism>
<evidence type="ECO:0000313" key="3">
    <source>
        <dbReference type="EMBL" id="MCS5710838.1"/>
    </source>
</evidence>
<evidence type="ECO:0000313" key="2">
    <source>
        <dbReference type="EMBL" id="KRG19777.1"/>
    </source>
</evidence>
<accession>A0A0Q9YT63</accession>